<dbReference type="EMBL" id="HAEB01003124">
    <property type="protein sequence ID" value="SBQ49651.1"/>
    <property type="molecule type" value="Transcribed_RNA"/>
</dbReference>
<dbReference type="InterPro" id="IPR000719">
    <property type="entry name" value="Prot_kinase_dom"/>
</dbReference>
<sequence length="621" mass="65802">MPFGCLALRDGRTYNNISDVMDKYEFGQVLRAKEFCELCLVKDRQTEKVFVCKKFLKKDGRKVRKAAKNEIMILKLVNHPNILQLIDTFETRKEYLIIQELATGGDVFDWILDQGNYTERADASVLPCFYFISNLQKAIRVTTFMQRLKNSEALADASAGVRGGEGGTSQATSDEGEKGTSDGGVTSSSVSLEVTVENAQGGIVKDESTNNIEEILEEVNVPTGLSVGTSPSDVQDLLGQSYLAPKPAQEELNKSSIKKGAGDGTRKIAANLGQNKVVPEVKKTPEMAAEPSKVLESSLATDVDKKQTSASPGPKSKHKMAATLHGPLTTTSSPPEKRPTTQNVQKVETDGSWCQTQLPEAVAERSIGTPVSSAVGVGAGVDAGIAVRSRGDVSPVGRKDRDAKKTDRYSAEFSTARTAAAPGRGCYTAGSSASLGRHATPYNPEAVSVGIGIAGSYGSPYSSLYTSGGGVGMYGTGLHHAGGGSSATSDWQMDSVIEQIEKQMVAVLEKIEGDMPSLLEQISDCPTEPARSRSTHASPATARARPTQHSSASTTPPPLPTSPRPALPSLPHLAIPPPSYPPPSPPTQASPQSVREQEGKDGQRAAAHPSQSPKAGMNWGL</sequence>
<evidence type="ECO:0000313" key="3">
    <source>
        <dbReference type="EMBL" id="SBQ49651.1"/>
    </source>
</evidence>
<evidence type="ECO:0000259" key="2">
    <source>
        <dbReference type="PROSITE" id="PS50011"/>
    </source>
</evidence>
<feature type="region of interest" description="Disordered" evidence="1">
    <location>
        <begin position="282"/>
        <end position="350"/>
    </location>
</feature>
<reference evidence="3" key="1">
    <citation type="submission" date="2016-05" db="EMBL/GenBank/DDBJ databases">
        <authorList>
            <person name="Lavstsen T."/>
            <person name="Jespersen J.S."/>
        </authorList>
    </citation>
    <scope>NUCLEOTIDE SEQUENCE</scope>
    <source>
        <tissue evidence="3">Brain</tissue>
    </source>
</reference>
<dbReference type="SMART" id="SM00220">
    <property type="entry name" value="S_TKc"/>
    <property type="match status" value="1"/>
</dbReference>
<protein>
    <submittedName>
        <fullName evidence="3">CaM kinase-like vesicle-associated, like</fullName>
    </submittedName>
</protein>
<reference evidence="3" key="2">
    <citation type="submission" date="2016-06" db="EMBL/GenBank/DDBJ databases">
        <title>The genome of a short-lived fish provides insights into sex chromosome evolution and the genetic control of aging.</title>
        <authorList>
            <person name="Reichwald K."/>
            <person name="Felder M."/>
            <person name="Petzold A."/>
            <person name="Koch P."/>
            <person name="Groth M."/>
            <person name="Platzer M."/>
        </authorList>
    </citation>
    <scope>NUCLEOTIDE SEQUENCE</scope>
    <source>
        <tissue evidence="3">Brain</tissue>
    </source>
</reference>
<name>A0A1A8ET37_9TELE</name>
<dbReference type="SUPFAM" id="SSF56112">
    <property type="entry name" value="Protein kinase-like (PK-like)"/>
    <property type="match status" value="1"/>
</dbReference>
<feature type="region of interest" description="Disordered" evidence="1">
    <location>
        <begin position="158"/>
        <end position="188"/>
    </location>
</feature>
<evidence type="ECO:0000256" key="1">
    <source>
        <dbReference type="SAM" id="MobiDB-lite"/>
    </source>
</evidence>
<feature type="region of interest" description="Disordered" evidence="1">
    <location>
        <begin position="525"/>
        <end position="621"/>
    </location>
</feature>
<keyword evidence="3" id="KW-0418">Kinase</keyword>
<feature type="compositionally biased region" description="Polar residues" evidence="1">
    <location>
        <begin position="328"/>
        <end position="350"/>
    </location>
</feature>
<proteinExistence type="predicted"/>
<dbReference type="AlphaFoldDB" id="A0A1A8ET37"/>
<gene>
    <name evidence="3" type="primary">CAMKVL</name>
</gene>
<dbReference type="Gene3D" id="1.10.510.10">
    <property type="entry name" value="Transferase(Phosphotransferase) domain 1"/>
    <property type="match status" value="1"/>
</dbReference>
<dbReference type="PANTHER" id="PTHR24347">
    <property type="entry name" value="SERINE/THREONINE-PROTEIN KINASE"/>
    <property type="match status" value="1"/>
</dbReference>
<dbReference type="Pfam" id="PF00069">
    <property type="entry name" value="Pkinase"/>
    <property type="match status" value="1"/>
</dbReference>
<dbReference type="InterPro" id="IPR011009">
    <property type="entry name" value="Kinase-like_dom_sf"/>
</dbReference>
<feature type="domain" description="Protein kinase" evidence="2">
    <location>
        <begin position="15"/>
        <end position="321"/>
    </location>
</feature>
<dbReference type="GO" id="GO:0005524">
    <property type="term" value="F:ATP binding"/>
    <property type="evidence" value="ECO:0007669"/>
    <property type="project" value="InterPro"/>
</dbReference>
<accession>A0A1A8ET37</accession>
<dbReference type="PROSITE" id="PS50011">
    <property type="entry name" value="PROTEIN_KINASE_DOM"/>
    <property type="match status" value="1"/>
</dbReference>
<keyword evidence="3" id="KW-0808">Transferase</keyword>
<dbReference type="GO" id="GO:0004672">
    <property type="term" value="F:protein kinase activity"/>
    <property type="evidence" value="ECO:0007669"/>
    <property type="project" value="InterPro"/>
</dbReference>
<dbReference type="FunFam" id="3.30.200.20:FF:000155">
    <property type="entry name" value="CaM kinase-like vesicle-associated, like"/>
    <property type="match status" value="1"/>
</dbReference>
<feature type="compositionally biased region" description="Pro residues" evidence="1">
    <location>
        <begin position="555"/>
        <end position="588"/>
    </location>
</feature>
<organism evidence="3">
    <name type="scientific">Nothobranchius korthausae</name>
    <dbReference type="NCBI Taxonomy" id="1143690"/>
    <lineage>
        <taxon>Eukaryota</taxon>
        <taxon>Metazoa</taxon>
        <taxon>Chordata</taxon>
        <taxon>Craniata</taxon>
        <taxon>Vertebrata</taxon>
        <taxon>Euteleostomi</taxon>
        <taxon>Actinopterygii</taxon>
        <taxon>Neopterygii</taxon>
        <taxon>Teleostei</taxon>
        <taxon>Neoteleostei</taxon>
        <taxon>Acanthomorphata</taxon>
        <taxon>Ovalentaria</taxon>
        <taxon>Atherinomorphae</taxon>
        <taxon>Cyprinodontiformes</taxon>
        <taxon>Nothobranchiidae</taxon>
        <taxon>Nothobranchius</taxon>
    </lineage>
</organism>